<feature type="domain" description="Post-SET" evidence="16">
    <location>
        <begin position="452"/>
        <end position="468"/>
    </location>
</feature>
<dbReference type="Gramene" id="AET3Gv20310400.29">
    <property type="protein sequence ID" value="AET3Gv20310400.29"/>
    <property type="gene ID" value="AET3Gv20310400"/>
</dbReference>
<dbReference type="InterPro" id="IPR001214">
    <property type="entry name" value="SET_dom"/>
</dbReference>
<dbReference type="Gene3D" id="3.30.40.10">
    <property type="entry name" value="Zinc/RING finger domain, C3HC4 (zinc finger)"/>
    <property type="match status" value="2"/>
</dbReference>
<dbReference type="SMART" id="SM00249">
    <property type="entry name" value="PHD"/>
    <property type="match status" value="2"/>
</dbReference>
<dbReference type="SUPFAM" id="SSF82199">
    <property type="entry name" value="SET domain"/>
    <property type="match status" value="1"/>
</dbReference>
<dbReference type="Pfam" id="PF13832">
    <property type="entry name" value="zf-HC5HC2H_2"/>
    <property type="match status" value="1"/>
</dbReference>
<dbReference type="InterPro" id="IPR050701">
    <property type="entry name" value="Histone_Mod_Regulator"/>
</dbReference>
<dbReference type="CDD" id="cd15495">
    <property type="entry name" value="PHD_ATX3_4_5_like"/>
    <property type="match status" value="1"/>
</dbReference>
<comment type="subcellular location">
    <subcellularLocation>
        <location evidence="1">Nucleus</location>
    </subcellularLocation>
</comment>
<evidence type="ECO:0000256" key="12">
    <source>
        <dbReference type="ARBA" id="ARBA00054897"/>
    </source>
</evidence>
<dbReference type="PROSITE" id="PS50868">
    <property type="entry name" value="POST_SET"/>
    <property type="match status" value="1"/>
</dbReference>
<dbReference type="Proteomes" id="UP000015105">
    <property type="component" value="Chromosome 3D"/>
</dbReference>
<keyword evidence="7 13" id="KW-0863">Zinc-finger</keyword>
<evidence type="ECO:0000259" key="15">
    <source>
        <dbReference type="PROSITE" id="PS50280"/>
    </source>
</evidence>
<dbReference type="SUPFAM" id="SSF57903">
    <property type="entry name" value="FYVE/PHD zinc finger"/>
    <property type="match status" value="1"/>
</dbReference>
<dbReference type="InterPro" id="IPR019786">
    <property type="entry name" value="Zinc_finger_PHD-type_CS"/>
</dbReference>
<reference evidence="18" key="4">
    <citation type="submission" date="2019-03" db="UniProtKB">
        <authorList>
            <consortium name="EnsemblPlants"/>
        </authorList>
    </citation>
    <scope>IDENTIFICATION</scope>
</reference>
<dbReference type="InterPro" id="IPR034732">
    <property type="entry name" value="EPHD"/>
</dbReference>
<evidence type="ECO:0000313" key="18">
    <source>
        <dbReference type="EnsemblPlants" id="AET3Gv20310400.29"/>
    </source>
</evidence>
<evidence type="ECO:0000256" key="10">
    <source>
        <dbReference type="ARBA" id="ARBA00023242"/>
    </source>
</evidence>
<dbReference type="SMART" id="SM00317">
    <property type="entry name" value="SET"/>
    <property type="match status" value="1"/>
</dbReference>
<dbReference type="SMART" id="SM00508">
    <property type="entry name" value="PostSET"/>
    <property type="match status" value="1"/>
</dbReference>
<evidence type="ECO:0000256" key="1">
    <source>
        <dbReference type="ARBA" id="ARBA00004123"/>
    </source>
</evidence>
<evidence type="ECO:0000259" key="17">
    <source>
        <dbReference type="PROSITE" id="PS51805"/>
    </source>
</evidence>
<evidence type="ECO:0000259" key="16">
    <source>
        <dbReference type="PROSITE" id="PS50868"/>
    </source>
</evidence>
<dbReference type="InterPro" id="IPR003616">
    <property type="entry name" value="Post-SET_dom"/>
</dbReference>
<accession>A0A453EDW3</accession>
<evidence type="ECO:0000256" key="11">
    <source>
        <dbReference type="ARBA" id="ARBA00052314"/>
    </source>
</evidence>
<keyword evidence="3" id="KW-0808">Transferase</keyword>
<dbReference type="Pfam" id="PF00856">
    <property type="entry name" value="SET"/>
    <property type="match status" value="1"/>
</dbReference>
<dbReference type="AlphaFoldDB" id="A0A453EDW3"/>
<comment type="catalytic activity">
    <reaction evidence="11">
        <text>L-lysyl-[histone] + S-adenosyl-L-methionine = N(6)-methyl-L-lysyl-[histone] + S-adenosyl-L-homocysteine + H(+)</text>
        <dbReference type="Rhea" id="RHEA:10024"/>
        <dbReference type="Rhea" id="RHEA-COMP:9845"/>
        <dbReference type="Rhea" id="RHEA-COMP:9846"/>
        <dbReference type="ChEBI" id="CHEBI:15378"/>
        <dbReference type="ChEBI" id="CHEBI:29969"/>
        <dbReference type="ChEBI" id="CHEBI:57856"/>
        <dbReference type="ChEBI" id="CHEBI:59789"/>
        <dbReference type="ChEBI" id="CHEBI:61929"/>
    </reaction>
</comment>
<evidence type="ECO:0000256" key="3">
    <source>
        <dbReference type="ARBA" id="ARBA00022679"/>
    </source>
</evidence>
<dbReference type="PROSITE" id="PS50016">
    <property type="entry name" value="ZF_PHD_2"/>
    <property type="match status" value="1"/>
</dbReference>
<organism evidence="18 19">
    <name type="scientific">Aegilops tauschii subsp. strangulata</name>
    <name type="common">Goatgrass</name>
    <dbReference type="NCBI Taxonomy" id="200361"/>
    <lineage>
        <taxon>Eukaryota</taxon>
        <taxon>Viridiplantae</taxon>
        <taxon>Streptophyta</taxon>
        <taxon>Embryophyta</taxon>
        <taxon>Tracheophyta</taxon>
        <taxon>Spermatophyta</taxon>
        <taxon>Magnoliopsida</taxon>
        <taxon>Liliopsida</taxon>
        <taxon>Poales</taxon>
        <taxon>Poaceae</taxon>
        <taxon>BOP clade</taxon>
        <taxon>Pooideae</taxon>
        <taxon>Triticodae</taxon>
        <taxon>Triticeae</taxon>
        <taxon>Triticinae</taxon>
        <taxon>Aegilops</taxon>
    </lineage>
</organism>
<evidence type="ECO:0000256" key="6">
    <source>
        <dbReference type="ARBA" id="ARBA00022737"/>
    </source>
</evidence>
<keyword evidence="6" id="KW-0677">Repeat</keyword>
<dbReference type="PANTHER" id="PTHR13793:SF132">
    <property type="entry name" value="HISTONE-LYSINE N-METHYLTRANSFERASE ATX5"/>
    <property type="match status" value="1"/>
</dbReference>
<keyword evidence="10" id="KW-0539">Nucleus</keyword>
<dbReference type="GO" id="GO:0048188">
    <property type="term" value="C:Set1C/COMPASS complex"/>
    <property type="evidence" value="ECO:0007669"/>
    <property type="project" value="UniProtKB-ARBA"/>
</dbReference>
<comment type="function">
    <text evidence="12">Histone methyltransferase.</text>
</comment>
<evidence type="ECO:0000256" key="4">
    <source>
        <dbReference type="ARBA" id="ARBA00022691"/>
    </source>
</evidence>
<dbReference type="PANTHER" id="PTHR13793">
    <property type="entry name" value="PHD FINGER PROTEINS"/>
    <property type="match status" value="1"/>
</dbReference>
<reference evidence="19" key="1">
    <citation type="journal article" date="2014" name="Science">
        <title>Ancient hybridizations among the ancestral genomes of bread wheat.</title>
        <authorList>
            <consortium name="International Wheat Genome Sequencing Consortium,"/>
            <person name="Marcussen T."/>
            <person name="Sandve S.R."/>
            <person name="Heier L."/>
            <person name="Spannagl M."/>
            <person name="Pfeifer M."/>
            <person name="Jakobsen K.S."/>
            <person name="Wulff B.B."/>
            <person name="Steuernagel B."/>
            <person name="Mayer K.F."/>
            <person name="Olsen O.A."/>
        </authorList>
    </citation>
    <scope>NUCLEOTIDE SEQUENCE [LARGE SCALE GENOMIC DNA]</scope>
    <source>
        <strain evidence="19">cv. AL8/78</strain>
    </source>
</reference>
<dbReference type="PROSITE" id="PS01359">
    <property type="entry name" value="ZF_PHD_1"/>
    <property type="match status" value="1"/>
</dbReference>
<dbReference type="CDD" id="cd10518">
    <property type="entry name" value="SET_SETD1-like"/>
    <property type="match status" value="1"/>
</dbReference>
<dbReference type="GO" id="GO:0006325">
    <property type="term" value="P:chromatin organization"/>
    <property type="evidence" value="ECO:0007669"/>
    <property type="project" value="UniProtKB-KW"/>
</dbReference>
<dbReference type="GO" id="GO:0008168">
    <property type="term" value="F:methyltransferase activity"/>
    <property type="evidence" value="ECO:0007669"/>
    <property type="project" value="UniProtKB-KW"/>
</dbReference>
<feature type="domain" description="PHD-type" evidence="14">
    <location>
        <begin position="38"/>
        <end position="89"/>
    </location>
</feature>
<evidence type="ECO:0008006" key="20">
    <source>
        <dbReference type="Google" id="ProtNLM"/>
    </source>
</evidence>
<protein>
    <recommendedName>
        <fullName evidence="20">Histone-lysine N-methyltransferase</fullName>
    </recommendedName>
</protein>
<evidence type="ECO:0000256" key="5">
    <source>
        <dbReference type="ARBA" id="ARBA00022723"/>
    </source>
</evidence>
<dbReference type="InterPro" id="IPR001965">
    <property type="entry name" value="Znf_PHD"/>
</dbReference>
<proteinExistence type="predicted"/>
<dbReference type="Gene3D" id="2.170.270.10">
    <property type="entry name" value="SET domain"/>
    <property type="match status" value="1"/>
</dbReference>
<dbReference type="Pfam" id="PF13831">
    <property type="entry name" value="PHD_2"/>
    <property type="match status" value="1"/>
</dbReference>
<evidence type="ECO:0000259" key="14">
    <source>
        <dbReference type="PROSITE" id="PS50016"/>
    </source>
</evidence>
<evidence type="ECO:0000256" key="7">
    <source>
        <dbReference type="ARBA" id="ARBA00022771"/>
    </source>
</evidence>
<dbReference type="InterPro" id="IPR013083">
    <property type="entry name" value="Znf_RING/FYVE/PHD"/>
</dbReference>
<evidence type="ECO:0000256" key="9">
    <source>
        <dbReference type="ARBA" id="ARBA00022853"/>
    </source>
</evidence>
<feature type="domain" description="PHD-type" evidence="17">
    <location>
        <begin position="92"/>
        <end position="207"/>
    </location>
</feature>
<dbReference type="GO" id="GO:0008270">
    <property type="term" value="F:zinc ion binding"/>
    <property type="evidence" value="ECO:0007669"/>
    <property type="project" value="UniProtKB-KW"/>
</dbReference>
<dbReference type="GO" id="GO:0006357">
    <property type="term" value="P:regulation of transcription by RNA polymerase II"/>
    <property type="evidence" value="ECO:0007669"/>
    <property type="project" value="TreeGrafter"/>
</dbReference>
<dbReference type="GO" id="GO:0032259">
    <property type="term" value="P:methylation"/>
    <property type="evidence" value="ECO:0007669"/>
    <property type="project" value="UniProtKB-KW"/>
</dbReference>
<dbReference type="PROSITE" id="PS50280">
    <property type="entry name" value="SET"/>
    <property type="match status" value="1"/>
</dbReference>
<keyword evidence="2" id="KW-0489">Methyltransferase</keyword>
<evidence type="ECO:0000256" key="13">
    <source>
        <dbReference type="PROSITE-ProRule" id="PRU00146"/>
    </source>
</evidence>
<dbReference type="InterPro" id="IPR046341">
    <property type="entry name" value="SET_dom_sf"/>
</dbReference>
<dbReference type="InterPro" id="IPR011011">
    <property type="entry name" value="Znf_FYVE_PHD"/>
</dbReference>
<evidence type="ECO:0000313" key="19">
    <source>
        <dbReference type="Proteomes" id="UP000015105"/>
    </source>
</evidence>
<dbReference type="InterPro" id="IPR042011">
    <property type="entry name" value="ATX3/4/5_PHD"/>
</dbReference>
<keyword evidence="4" id="KW-0949">S-adenosyl-L-methionine</keyword>
<keyword evidence="9" id="KW-0156">Chromatin regulator</keyword>
<dbReference type="FunFam" id="2.170.270.10:FF:000058">
    <property type="entry name" value="Histone-lysine N-methyltransferase"/>
    <property type="match status" value="1"/>
</dbReference>
<sequence>LHDIPGGNFKSSTSGIKKEELLSLQANSYSPVYAKWTTERCAVCRWVEDWDYNKVIICNRCQIAVHQECYGARVVQDLTNWVCRACELPQQKKECCLCPVKGGALKPTDIDQLWVHVMCAWYQPKVSFPVEETMEPAMGILSIPSEYFKKTCIICKQMHGACTQCYKCSTYYHAICASRAGYRMELQYSERNGRKMTKMVSYCAFHSTPDPDNVLIVKTPDGVFSTKFLLQNNEKQSPSRLAKCENHQEVFPAEISDRPAARCLPYEMLKNKKQQGEAVAHRIMGPRHHSQDLIEALNTYMDQKDDRPFATFKERLQYLQQRTENKRVSCGRSGVHGWGLFAVRKIQEGQMVIEYRGDQVRRSVADLREARYHKENKDCYLFKISEDVVIDATERGNIARIINHSCMPNCYARIVSVGDNKSQIILIARRDVSAGEELTYDYKFDPDESEDRKVPCLCKAPNCRGYMN</sequence>
<evidence type="ECO:0000256" key="2">
    <source>
        <dbReference type="ARBA" id="ARBA00022603"/>
    </source>
</evidence>
<name>A0A453EDW3_AEGTS</name>
<keyword evidence="19" id="KW-1185">Reference proteome</keyword>
<evidence type="ECO:0000256" key="8">
    <source>
        <dbReference type="ARBA" id="ARBA00022833"/>
    </source>
</evidence>
<feature type="domain" description="SET" evidence="15">
    <location>
        <begin position="326"/>
        <end position="443"/>
    </location>
</feature>
<dbReference type="FunFam" id="3.30.40.10:FF:000464">
    <property type="entry name" value="Histone-lysine N-methyltransferase"/>
    <property type="match status" value="1"/>
</dbReference>
<dbReference type="EnsemblPlants" id="AET3Gv20310400.29">
    <property type="protein sequence ID" value="AET3Gv20310400.29"/>
    <property type="gene ID" value="AET3Gv20310400"/>
</dbReference>
<reference evidence="19" key="2">
    <citation type="journal article" date="2017" name="Nat. Plants">
        <title>The Aegilops tauschii genome reveals multiple impacts of transposons.</title>
        <authorList>
            <person name="Zhao G."/>
            <person name="Zou C."/>
            <person name="Li K."/>
            <person name="Wang K."/>
            <person name="Li T."/>
            <person name="Gao L."/>
            <person name="Zhang X."/>
            <person name="Wang H."/>
            <person name="Yang Z."/>
            <person name="Liu X."/>
            <person name="Jiang W."/>
            <person name="Mao L."/>
            <person name="Kong X."/>
            <person name="Jiao Y."/>
            <person name="Jia J."/>
        </authorList>
    </citation>
    <scope>NUCLEOTIDE SEQUENCE [LARGE SCALE GENOMIC DNA]</scope>
    <source>
        <strain evidence="19">cv. AL8/78</strain>
    </source>
</reference>
<dbReference type="InterPro" id="IPR019787">
    <property type="entry name" value="Znf_PHD-finger"/>
</dbReference>
<reference evidence="18" key="3">
    <citation type="journal article" date="2017" name="Nature">
        <title>Genome sequence of the progenitor of the wheat D genome Aegilops tauschii.</title>
        <authorList>
            <person name="Luo M.C."/>
            <person name="Gu Y.Q."/>
            <person name="Puiu D."/>
            <person name="Wang H."/>
            <person name="Twardziok S.O."/>
            <person name="Deal K.R."/>
            <person name="Huo N."/>
            <person name="Zhu T."/>
            <person name="Wang L."/>
            <person name="Wang Y."/>
            <person name="McGuire P.E."/>
            <person name="Liu S."/>
            <person name="Long H."/>
            <person name="Ramasamy R.K."/>
            <person name="Rodriguez J.C."/>
            <person name="Van S.L."/>
            <person name="Yuan L."/>
            <person name="Wang Z."/>
            <person name="Xia Z."/>
            <person name="Xiao L."/>
            <person name="Anderson O.D."/>
            <person name="Ouyang S."/>
            <person name="Liang Y."/>
            <person name="Zimin A.V."/>
            <person name="Pertea G."/>
            <person name="Qi P."/>
            <person name="Bennetzen J.L."/>
            <person name="Dai X."/>
            <person name="Dawson M.W."/>
            <person name="Muller H.G."/>
            <person name="Kugler K."/>
            <person name="Rivarola-Duarte L."/>
            <person name="Spannagl M."/>
            <person name="Mayer K.F.X."/>
            <person name="Lu F.H."/>
            <person name="Bevan M.W."/>
            <person name="Leroy P."/>
            <person name="Li P."/>
            <person name="You F.M."/>
            <person name="Sun Q."/>
            <person name="Liu Z."/>
            <person name="Lyons E."/>
            <person name="Wicker T."/>
            <person name="Salzberg S.L."/>
            <person name="Devos K.M."/>
            <person name="Dvorak J."/>
        </authorList>
    </citation>
    <scope>NUCLEOTIDE SEQUENCE [LARGE SCALE GENOMIC DNA]</scope>
    <source>
        <strain evidence="18">cv. AL8/78</strain>
    </source>
</reference>
<dbReference type="PROSITE" id="PS51805">
    <property type="entry name" value="EPHD"/>
    <property type="match status" value="1"/>
</dbReference>
<keyword evidence="8" id="KW-0862">Zinc</keyword>
<reference evidence="18" key="5">
    <citation type="journal article" date="2021" name="G3 (Bethesda)">
        <title>Aegilops tauschii genome assembly Aet v5.0 features greater sequence contiguity and improved annotation.</title>
        <authorList>
            <person name="Wang L."/>
            <person name="Zhu T."/>
            <person name="Rodriguez J.C."/>
            <person name="Deal K.R."/>
            <person name="Dubcovsky J."/>
            <person name="McGuire P.E."/>
            <person name="Lux T."/>
            <person name="Spannagl M."/>
            <person name="Mayer K.F.X."/>
            <person name="Baldrich P."/>
            <person name="Meyers B.C."/>
            <person name="Huo N."/>
            <person name="Gu Y.Q."/>
            <person name="Zhou H."/>
            <person name="Devos K.M."/>
            <person name="Bennetzen J.L."/>
            <person name="Unver T."/>
            <person name="Budak H."/>
            <person name="Gulick P.J."/>
            <person name="Galiba G."/>
            <person name="Kalapos B."/>
            <person name="Nelson D.R."/>
            <person name="Li P."/>
            <person name="You F.M."/>
            <person name="Luo M.C."/>
            <person name="Dvorak J."/>
        </authorList>
    </citation>
    <scope>NUCLEOTIDE SEQUENCE [LARGE SCALE GENOMIC DNA]</scope>
    <source>
        <strain evidence="18">cv. AL8/78</strain>
    </source>
</reference>
<keyword evidence="5" id="KW-0479">Metal-binding</keyword>